<evidence type="ECO:0000313" key="1">
    <source>
        <dbReference type="EMBL" id="ETK84908.1"/>
    </source>
</evidence>
<dbReference type="AlphaFoldDB" id="W2GPK9"/>
<name>W2GPK9_PHYNI</name>
<gene>
    <name evidence="1" type="ORF">L915_10170</name>
</gene>
<dbReference type="Proteomes" id="UP000053236">
    <property type="component" value="Unassembled WGS sequence"/>
</dbReference>
<protein>
    <submittedName>
        <fullName evidence="1">Uncharacterized protein</fullName>
    </submittedName>
</protein>
<accession>W2GPK9</accession>
<reference evidence="1" key="1">
    <citation type="submission" date="2013-11" db="EMBL/GenBank/DDBJ databases">
        <title>The Genome Sequence of Phytophthora parasitica CJ02B3.</title>
        <authorList>
            <consortium name="The Broad Institute Genomics Platform"/>
            <person name="Russ C."/>
            <person name="Tyler B."/>
            <person name="Panabieres F."/>
            <person name="Shan W."/>
            <person name="Tripathy S."/>
            <person name="Grunwald N."/>
            <person name="Machado M."/>
            <person name="Johnson C.S."/>
            <person name="Arredondo F."/>
            <person name="Hong C."/>
            <person name="Coffey M."/>
            <person name="Young S.K."/>
            <person name="Zeng Q."/>
            <person name="Gargeya S."/>
            <person name="Fitzgerald M."/>
            <person name="Abouelleil A."/>
            <person name="Alvarado L."/>
            <person name="Chapman S.B."/>
            <person name="Gainer-Dewar J."/>
            <person name="Goldberg J."/>
            <person name="Griggs A."/>
            <person name="Gujja S."/>
            <person name="Hansen M."/>
            <person name="Howarth C."/>
            <person name="Imamovic A."/>
            <person name="Ireland A."/>
            <person name="Larimer J."/>
            <person name="McCowan C."/>
            <person name="Murphy C."/>
            <person name="Pearson M."/>
            <person name="Poon T.W."/>
            <person name="Priest M."/>
            <person name="Roberts A."/>
            <person name="Saif S."/>
            <person name="Shea T."/>
            <person name="Sykes S."/>
            <person name="Wortman J."/>
            <person name="Nusbaum C."/>
            <person name="Birren B."/>
        </authorList>
    </citation>
    <scope>NUCLEOTIDE SEQUENCE [LARGE SCALE GENOMIC DNA]</scope>
    <source>
        <strain evidence="1">CJ02B3</strain>
    </source>
</reference>
<sequence>MSYVTTMLRVAATSNVHLGGITLSGEKTHYIGYDNPM</sequence>
<dbReference type="EMBL" id="KI686650">
    <property type="protein sequence ID" value="ETK84908.1"/>
    <property type="molecule type" value="Genomic_DNA"/>
</dbReference>
<proteinExistence type="predicted"/>
<organism evidence="1">
    <name type="scientific">Phytophthora nicotianae</name>
    <name type="common">Potato buckeye rot agent</name>
    <name type="synonym">Phytophthora parasitica</name>
    <dbReference type="NCBI Taxonomy" id="4792"/>
    <lineage>
        <taxon>Eukaryota</taxon>
        <taxon>Sar</taxon>
        <taxon>Stramenopiles</taxon>
        <taxon>Oomycota</taxon>
        <taxon>Peronosporomycetes</taxon>
        <taxon>Peronosporales</taxon>
        <taxon>Peronosporaceae</taxon>
        <taxon>Phytophthora</taxon>
    </lineage>
</organism>